<accession>A0ABY3SPF2</accession>
<dbReference type="EMBL" id="CP090978">
    <property type="protein sequence ID" value="UJF35823.1"/>
    <property type="molecule type" value="Genomic_DNA"/>
</dbReference>
<evidence type="ECO:0000256" key="1">
    <source>
        <dbReference type="SAM" id="MobiDB-lite"/>
    </source>
</evidence>
<name>A0ABY3SPF2_9BACL</name>
<gene>
    <name evidence="2" type="ORF">L0M14_12500</name>
</gene>
<organism evidence="2 3">
    <name type="scientific">Paenibacillus hexagrammi</name>
    <dbReference type="NCBI Taxonomy" id="2908839"/>
    <lineage>
        <taxon>Bacteria</taxon>
        <taxon>Bacillati</taxon>
        <taxon>Bacillota</taxon>
        <taxon>Bacilli</taxon>
        <taxon>Bacillales</taxon>
        <taxon>Paenibacillaceae</taxon>
        <taxon>Paenibacillus</taxon>
    </lineage>
</organism>
<dbReference type="Pfam" id="PF14169">
    <property type="entry name" value="YdjO"/>
    <property type="match status" value="1"/>
</dbReference>
<keyword evidence="3" id="KW-1185">Reference proteome</keyword>
<dbReference type="InterPro" id="IPR025916">
    <property type="entry name" value="YdjO"/>
</dbReference>
<dbReference type="Proteomes" id="UP001649230">
    <property type="component" value="Chromosome"/>
</dbReference>
<dbReference type="RefSeq" id="WP_235122380.1">
    <property type="nucleotide sequence ID" value="NZ_CP090978.1"/>
</dbReference>
<evidence type="ECO:0000313" key="3">
    <source>
        <dbReference type="Proteomes" id="UP001649230"/>
    </source>
</evidence>
<feature type="region of interest" description="Disordered" evidence="1">
    <location>
        <begin position="1"/>
        <end position="23"/>
    </location>
</feature>
<protein>
    <submittedName>
        <fullName evidence="2">Cold-shock protein</fullName>
    </submittedName>
</protein>
<sequence length="84" mass="9360">MFLSYLGKSNAGGGCPLENSQSQEVTPVPIWKCKNTECKAWVREELASSSTPECPMCKGPMIRSIKHLPKLVKKHKTNRKKTGE</sequence>
<proteinExistence type="predicted"/>
<evidence type="ECO:0000313" key="2">
    <source>
        <dbReference type="EMBL" id="UJF35823.1"/>
    </source>
</evidence>
<reference evidence="2 3" key="1">
    <citation type="journal article" date="2024" name="Int. J. Syst. Evol. Microbiol.">
        <title>Paenibacillus hexagrammi sp. nov., a novel bacterium isolated from the gut content of Hexagrammos agrammus.</title>
        <authorList>
            <person name="Jung H.K."/>
            <person name="Kim D.G."/>
            <person name="Zin H."/>
            <person name="Park J."/>
            <person name="Jung H."/>
            <person name="Kim Y.O."/>
            <person name="Kong H.J."/>
            <person name="Kim J.W."/>
            <person name="Kim Y.S."/>
        </authorList>
    </citation>
    <scope>NUCLEOTIDE SEQUENCE [LARGE SCALE GENOMIC DNA]</scope>
    <source>
        <strain evidence="2 3">YPD9-1</strain>
    </source>
</reference>